<sequence>MPLLLLAPIDWPAALCGDHAGVPLIFDLHPEDGNEPSPEDDRALLAFLQARDRTIARRPVLVRIGGFPDANAETDLATLGHGLPDGILLSGCRNGADIQKLDVLLGVAEAAANRPIGETSILAECGAEAQFFLSPHSLARKSARLRGLVFNAAALAGATGAMPDYPRIRPAGGLLSFARAICVLKAVEAQVPRYEMLAATIAPDELMPVRTASLKNGFDDIVASGPAHLAALSGWPLRP</sequence>
<accession>A0A657LPA5</accession>
<dbReference type="RefSeq" id="WP_071834403.1">
    <property type="nucleotide sequence ID" value="NZ_LSRP01000105.1"/>
</dbReference>
<dbReference type="InterPro" id="IPR040442">
    <property type="entry name" value="Pyrv_kinase-like_dom_sf"/>
</dbReference>
<dbReference type="GO" id="GO:0003824">
    <property type="term" value="F:catalytic activity"/>
    <property type="evidence" value="ECO:0007669"/>
    <property type="project" value="InterPro"/>
</dbReference>
<gene>
    <name evidence="1" type="ORF">AX760_21365</name>
</gene>
<dbReference type="OrthoDB" id="8419129at2"/>
<dbReference type="SUPFAM" id="SSF51621">
    <property type="entry name" value="Phosphoenolpyruvate/pyruvate domain"/>
    <property type="match status" value="1"/>
</dbReference>
<protein>
    <recommendedName>
        <fullName evidence="3">HpcH/HpaI aldolase/citrate lyase domain-containing protein</fullName>
    </recommendedName>
</protein>
<evidence type="ECO:0008006" key="3">
    <source>
        <dbReference type="Google" id="ProtNLM"/>
    </source>
</evidence>
<keyword evidence="2" id="KW-1185">Reference proteome</keyword>
<dbReference type="EMBL" id="LSRP01000105">
    <property type="protein sequence ID" value="OJF93718.1"/>
    <property type="molecule type" value="Genomic_DNA"/>
</dbReference>
<comment type="caution">
    <text evidence="1">The sequence shown here is derived from an EMBL/GenBank/DDBJ whole genome shotgun (WGS) entry which is preliminary data.</text>
</comment>
<proteinExistence type="predicted"/>
<name>A0A657LPA5_9HYPH</name>
<dbReference type="Proteomes" id="UP000182661">
    <property type="component" value="Unassembled WGS sequence"/>
</dbReference>
<evidence type="ECO:0000313" key="1">
    <source>
        <dbReference type="EMBL" id="OJF93718.1"/>
    </source>
</evidence>
<evidence type="ECO:0000313" key="2">
    <source>
        <dbReference type="Proteomes" id="UP000182661"/>
    </source>
</evidence>
<organism evidence="1 2">
    <name type="scientific">Pararhizobium antarcticum</name>
    <dbReference type="NCBI Taxonomy" id="1798805"/>
    <lineage>
        <taxon>Bacteria</taxon>
        <taxon>Pseudomonadati</taxon>
        <taxon>Pseudomonadota</taxon>
        <taxon>Alphaproteobacteria</taxon>
        <taxon>Hyphomicrobiales</taxon>
        <taxon>Rhizobiaceae</taxon>
        <taxon>Rhizobium/Agrobacterium group</taxon>
        <taxon>Pararhizobium</taxon>
    </lineage>
</organism>
<dbReference type="AlphaFoldDB" id="A0A657LPA5"/>
<dbReference type="Gene3D" id="3.20.20.60">
    <property type="entry name" value="Phosphoenolpyruvate-binding domains"/>
    <property type="match status" value="1"/>
</dbReference>
<reference evidence="1 2" key="1">
    <citation type="submission" date="2016-02" db="EMBL/GenBank/DDBJ databases">
        <title>Genome sequencing of a beta-galactosidase producing bacteria Rhizobium sp. 59.</title>
        <authorList>
            <person name="Wang D."/>
            <person name="Kot W."/>
            <person name="Qin Y."/>
            <person name="Hansen L."/>
            <person name="Naqvi K."/>
            <person name="Rensing C."/>
        </authorList>
    </citation>
    <scope>NUCLEOTIDE SEQUENCE [LARGE SCALE GENOMIC DNA]</scope>
    <source>
        <strain evidence="1 2">59</strain>
    </source>
</reference>
<dbReference type="InterPro" id="IPR015813">
    <property type="entry name" value="Pyrv/PenolPyrv_kinase-like_dom"/>
</dbReference>